<dbReference type="Gene3D" id="3.40.50.150">
    <property type="entry name" value="Vaccinia Virus protein VP39"/>
    <property type="match status" value="1"/>
</dbReference>
<keyword evidence="2" id="KW-0808">Transferase</keyword>
<feature type="domain" description="Methyltransferase type 11" evidence="1">
    <location>
        <begin position="77"/>
        <end position="148"/>
    </location>
</feature>
<dbReference type="InterPro" id="IPR029063">
    <property type="entry name" value="SAM-dependent_MTases_sf"/>
</dbReference>
<name>A0A0G1M726_9BACT</name>
<dbReference type="GO" id="GO:0032259">
    <property type="term" value="P:methylation"/>
    <property type="evidence" value="ECO:0007669"/>
    <property type="project" value="UniProtKB-KW"/>
</dbReference>
<keyword evidence="2" id="KW-0489">Methyltransferase</keyword>
<dbReference type="EMBL" id="LCIZ01000004">
    <property type="protein sequence ID" value="KKT67719.1"/>
    <property type="molecule type" value="Genomic_DNA"/>
</dbReference>
<dbReference type="SUPFAM" id="SSF53335">
    <property type="entry name" value="S-adenosyl-L-methionine-dependent methyltransferases"/>
    <property type="match status" value="1"/>
</dbReference>
<evidence type="ECO:0000259" key="1">
    <source>
        <dbReference type="Pfam" id="PF08241"/>
    </source>
</evidence>
<dbReference type="CDD" id="cd02440">
    <property type="entry name" value="AdoMet_MTases"/>
    <property type="match status" value="1"/>
</dbReference>
<organism evidence="2 3">
    <name type="scientific">Candidatus Curtissbacteria bacterium GW2011_GWC1_44_33</name>
    <dbReference type="NCBI Taxonomy" id="1618413"/>
    <lineage>
        <taxon>Bacteria</taxon>
        <taxon>Candidatus Curtissiibacteriota</taxon>
    </lineage>
</organism>
<dbReference type="GO" id="GO:0008757">
    <property type="term" value="F:S-adenosylmethionine-dependent methyltransferase activity"/>
    <property type="evidence" value="ECO:0007669"/>
    <property type="project" value="InterPro"/>
</dbReference>
<evidence type="ECO:0000313" key="2">
    <source>
        <dbReference type="EMBL" id="KKT67719.1"/>
    </source>
</evidence>
<dbReference type="AlphaFoldDB" id="A0A0G1M726"/>
<reference evidence="2 3" key="1">
    <citation type="journal article" date="2015" name="Nature">
        <title>rRNA introns, odd ribosomes, and small enigmatic genomes across a large radiation of phyla.</title>
        <authorList>
            <person name="Brown C.T."/>
            <person name="Hug L.A."/>
            <person name="Thomas B.C."/>
            <person name="Sharon I."/>
            <person name="Castelle C.J."/>
            <person name="Singh A."/>
            <person name="Wilkins M.J."/>
            <person name="Williams K.H."/>
            <person name="Banfield J.F."/>
        </authorList>
    </citation>
    <scope>NUCLEOTIDE SEQUENCE [LARGE SCALE GENOMIC DNA]</scope>
</reference>
<comment type="caution">
    <text evidence="2">The sequence shown here is derived from an EMBL/GenBank/DDBJ whole genome shotgun (WGS) entry which is preliminary data.</text>
</comment>
<protein>
    <submittedName>
        <fullName evidence="2">Methyltransferase type 11</fullName>
    </submittedName>
</protein>
<dbReference type="Proteomes" id="UP000033901">
    <property type="component" value="Unassembled WGS sequence"/>
</dbReference>
<sequence>MNDLYKAKWEKGKNNTLRFYRRKLPWKARQFNRELPLLPYFAQLIGDKKEVAIAELGAGMFCTIGSSWNAVRVSVYPSDALADEFNQILKEGGVVPLIPVVKENMESLSYPGNFFDIVHCVNALDHTTNPLKALKEMYRVCKPGGFIYLRHFVNVGESERYSGLHLWNIDLNAKGDCLVWNPDKKFLLSDYFRGFKSVKKREMDYETDDLVVSILQKK</sequence>
<dbReference type="InterPro" id="IPR013216">
    <property type="entry name" value="Methyltransf_11"/>
</dbReference>
<dbReference type="Pfam" id="PF08241">
    <property type="entry name" value="Methyltransf_11"/>
    <property type="match status" value="1"/>
</dbReference>
<gene>
    <name evidence="2" type="ORF">UW61_C0004G0010</name>
</gene>
<proteinExistence type="predicted"/>
<evidence type="ECO:0000313" key="3">
    <source>
        <dbReference type="Proteomes" id="UP000033901"/>
    </source>
</evidence>
<accession>A0A0G1M726</accession>